<name>A0A5N1ILV1_LACJE</name>
<dbReference type="RefSeq" id="WP_021350767.1">
    <property type="nucleotide sequence ID" value="NZ_CATOVC010000001.1"/>
</dbReference>
<gene>
    <name evidence="1" type="ORF">F6H94_00200</name>
</gene>
<organism evidence="1 2">
    <name type="scientific">Lactobacillus jensenii</name>
    <dbReference type="NCBI Taxonomy" id="109790"/>
    <lineage>
        <taxon>Bacteria</taxon>
        <taxon>Bacillati</taxon>
        <taxon>Bacillota</taxon>
        <taxon>Bacilli</taxon>
        <taxon>Lactobacillales</taxon>
        <taxon>Lactobacillaceae</taxon>
        <taxon>Lactobacillus</taxon>
    </lineage>
</organism>
<evidence type="ECO:0000313" key="2">
    <source>
        <dbReference type="Proteomes" id="UP000327236"/>
    </source>
</evidence>
<protein>
    <submittedName>
        <fullName evidence="1">Uncharacterized protein</fullName>
    </submittedName>
</protein>
<evidence type="ECO:0000313" key="1">
    <source>
        <dbReference type="EMBL" id="KAA9324420.1"/>
    </source>
</evidence>
<proteinExistence type="predicted"/>
<reference evidence="1 2" key="1">
    <citation type="submission" date="2019-09" db="EMBL/GenBank/DDBJ databases">
        <title>Draft genome sequence assemblies of isolates from the urinary tract.</title>
        <authorList>
            <person name="Mores C.R."/>
            <person name="Putonti C."/>
            <person name="Wolfe A.J."/>
        </authorList>
    </citation>
    <scope>NUCLEOTIDE SEQUENCE [LARGE SCALE GENOMIC DNA]</scope>
    <source>
        <strain evidence="1 2">UMB246</strain>
    </source>
</reference>
<dbReference type="OrthoDB" id="9974277at2"/>
<sequence>MLKTDYIEPSQMIEQLRQKLSEAEYRATINEIVVNQYRALIDDLSKKYPQVKKELEDKYSIKQGG</sequence>
<accession>A0A5N1ILV1</accession>
<dbReference type="Proteomes" id="UP000327236">
    <property type="component" value="Unassembled WGS sequence"/>
</dbReference>
<dbReference type="AlphaFoldDB" id="A0A5N1ILV1"/>
<dbReference type="EMBL" id="VYWW01000001">
    <property type="protein sequence ID" value="KAA9324420.1"/>
    <property type="molecule type" value="Genomic_DNA"/>
</dbReference>
<comment type="caution">
    <text evidence="1">The sequence shown here is derived from an EMBL/GenBank/DDBJ whole genome shotgun (WGS) entry which is preliminary data.</text>
</comment>